<feature type="chain" id="PRO_5018016334" evidence="5">
    <location>
        <begin position="38"/>
        <end position="1000"/>
    </location>
</feature>
<feature type="domain" description="Glycoside hydrolase 35 catalytic" evidence="6">
    <location>
        <begin position="63"/>
        <end position="348"/>
    </location>
</feature>
<evidence type="ECO:0000256" key="3">
    <source>
        <dbReference type="ARBA" id="ARBA00023295"/>
    </source>
</evidence>
<dbReference type="InterPro" id="IPR017853">
    <property type="entry name" value="GH"/>
</dbReference>
<dbReference type="PRINTS" id="PR00742">
    <property type="entry name" value="GLHYDRLASE35"/>
</dbReference>
<dbReference type="SUPFAM" id="SSF51445">
    <property type="entry name" value="(Trans)glycosidases"/>
    <property type="match status" value="1"/>
</dbReference>
<dbReference type="Pfam" id="PF01301">
    <property type="entry name" value="Glyco_hydro_35"/>
    <property type="match status" value="1"/>
</dbReference>
<keyword evidence="5" id="KW-0732">Signal</keyword>
<dbReference type="Gene3D" id="3.20.20.80">
    <property type="entry name" value="Glycosidases"/>
    <property type="match status" value="1"/>
</dbReference>
<evidence type="ECO:0000256" key="4">
    <source>
        <dbReference type="RuleBase" id="RU003679"/>
    </source>
</evidence>
<proteinExistence type="inferred from homology"/>
<evidence type="ECO:0000259" key="7">
    <source>
        <dbReference type="Pfam" id="PF21467"/>
    </source>
</evidence>
<name>A0A3N0BXS0_9SPHI</name>
<comment type="similarity">
    <text evidence="1 4">Belongs to the glycosyl hydrolase 35 family.</text>
</comment>
<dbReference type="InterPro" id="IPR031330">
    <property type="entry name" value="Gly_Hdrlase_35_cat"/>
</dbReference>
<feature type="domain" description="Beta-galactosidase galactose-binding" evidence="7">
    <location>
        <begin position="902"/>
        <end position="964"/>
    </location>
</feature>
<evidence type="ECO:0000256" key="2">
    <source>
        <dbReference type="ARBA" id="ARBA00022801"/>
    </source>
</evidence>
<comment type="caution">
    <text evidence="8">The sequence shown here is derived from an EMBL/GenBank/DDBJ whole genome shotgun (WGS) entry which is preliminary data.</text>
</comment>
<dbReference type="InterPro" id="IPR048913">
    <property type="entry name" value="BetaGal_gal-bd"/>
</dbReference>
<organism evidence="8 9">
    <name type="scientific">Pedobacter jejuensis</name>
    <dbReference type="NCBI Taxonomy" id="1268550"/>
    <lineage>
        <taxon>Bacteria</taxon>
        <taxon>Pseudomonadati</taxon>
        <taxon>Bacteroidota</taxon>
        <taxon>Sphingobacteriia</taxon>
        <taxon>Sphingobacteriales</taxon>
        <taxon>Sphingobacteriaceae</taxon>
        <taxon>Pedobacter</taxon>
    </lineage>
</organism>
<feature type="signal peptide" evidence="5">
    <location>
        <begin position="1"/>
        <end position="37"/>
    </location>
</feature>
<evidence type="ECO:0000313" key="8">
    <source>
        <dbReference type="EMBL" id="RNL54538.1"/>
    </source>
</evidence>
<dbReference type="GO" id="GO:0004553">
    <property type="term" value="F:hydrolase activity, hydrolyzing O-glycosyl compounds"/>
    <property type="evidence" value="ECO:0007669"/>
    <property type="project" value="InterPro"/>
</dbReference>
<accession>A0A3N0BXS0</accession>
<evidence type="ECO:0000259" key="6">
    <source>
        <dbReference type="Pfam" id="PF01301"/>
    </source>
</evidence>
<reference evidence="8 9" key="1">
    <citation type="submission" date="2018-10" db="EMBL/GenBank/DDBJ databases">
        <title>Genome sequencing of Pedobacter jejuensis TNB23.</title>
        <authorList>
            <person name="Cho Y.-J."/>
            <person name="Cho A."/>
            <person name="Kim O.-S."/>
        </authorList>
    </citation>
    <scope>NUCLEOTIDE SEQUENCE [LARGE SCALE GENOMIC DNA]</scope>
    <source>
        <strain evidence="8 9">TNB23</strain>
    </source>
</reference>
<evidence type="ECO:0000256" key="5">
    <source>
        <dbReference type="SAM" id="SignalP"/>
    </source>
</evidence>
<keyword evidence="2" id="KW-0378">Hydrolase</keyword>
<sequence>MRNKNCVRPLRTYYMMKCGRSLLLLLLGLSAFMFTNAQEVVNDHMFHELPEAKNYSDFDSKGFLINRKRTFIVSAGMEYARVPHQLWRERLLQLKRGGFNCIEIYTIWNYHEPLEGKFEFDGDKNLDQFLALIKELGLYSIVRVGPYYCAEWDQGGYPTWLRFKPGLRVREDNAEFKKYVDRFFDRLLPIVMKHQITKGGSVILIQLENEHPKGWGTDMPNDYFKHLQSKSLAMGMEIPYFFSGLHHATDPAGKGKLDDPKRPNPWFSTEFWSVWYSQYGAKPTDAPLYDRRTWKIIAHGGNGYNFYMAHGGSNFGYTNNDEDAASYDYGAAVGQAGDLRPLYFTFKRAGYFARSFQEILENSTDASAAYQYLTNDTSLHINARKSDAGTLIFLDNPAEKQLTKTITVKGLPSFTINLLPGELYPIVHQFKLNDKVELNWGLSRIFGVVKQQNTTTILVEANAGDPIYLNLITTVKAIVRSTVNSGDLKVSGKNVTLNTVFTPSEQSSLYLFKAGDQLIRIVVLDKAATNKTWITSETGKEAIVTGVSYLGEAKLSSTSFQAAASYPLTGAKDTQAMLYLEDGLKKMTVLPIEDIKTDSLLHLTPWENKDAAIFSSSKIQNGKWLASENPLQMGMDGNLTNSAWYRTKFNAPSAGKYTLQSEGGDRATVFVDGKLVTNWKIRNGELTLVLEKGMHNLAFFTAHDGRDKLAAYLGPITEIDKKGLSGVTRIKKGGPFISTLDKWYFTAAADSMAIKSGPPLLDTIKTPQYKIGADAFGLKAGYGWFQTIIKAQPGLPSLTISFKSTDENATLFINGKKVLRHEGWNIPFEYKITDAAILAHPIELSVFIENLSNEGGIDQPVKINTMAGGTVLNGWNMKNGVDPEDATVEWKNLMNTDSLNGPQWYRSTFNQQKIANRKLVWRVHPYGLGHGSVWINGHNLGRYPEKIGDVGMYIPEPWLKEGLNEIVIYDEDGKTPGRVKIMMETASSKITYNLKTEDIK</sequence>
<keyword evidence="3" id="KW-0326">Glycosidase</keyword>
<dbReference type="Pfam" id="PF21467">
    <property type="entry name" value="BetaGal_gal-bd"/>
    <property type="match status" value="1"/>
</dbReference>
<evidence type="ECO:0000256" key="1">
    <source>
        <dbReference type="ARBA" id="ARBA00009809"/>
    </source>
</evidence>
<dbReference type="AlphaFoldDB" id="A0A3N0BXS0"/>
<dbReference type="InterPro" id="IPR001944">
    <property type="entry name" value="Glycoside_Hdrlase_35"/>
</dbReference>
<protein>
    <submittedName>
        <fullName evidence="8">Uncharacterized protein</fullName>
    </submittedName>
</protein>
<keyword evidence="9" id="KW-1185">Reference proteome</keyword>
<dbReference type="PANTHER" id="PTHR23421">
    <property type="entry name" value="BETA-GALACTOSIDASE RELATED"/>
    <property type="match status" value="1"/>
</dbReference>
<dbReference type="SUPFAM" id="SSF49785">
    <property type="entry name" value="Galactose-binding domain-like"/>
    <property type="match status" value="2"/>
</dbReference>
<dbReference type="EMBL" id="RBEE01000011">
    <property type="protein sequence ID" value="RNL54538.1"/>
    <property type="molecule type" value="Genomic_DNA"/>
</dbReference>
<dbReference type="OrthoDB" id="703126at2"/>
<dbReference type="Gene3D" id="2.60.120.260">
    <property type="entry name" value="Galactose-binding domain-like"/>
    <property type="match status" value="3"/>
</dbReference>
<dbReference type="InterPro" id="IPR008979">
    <property type="entry name" value="Galactose-bd-like_sf"/>
</dbReference>
<dbReference type="Proteomes" id="UP000274046">
    <property type="component" value="Unassembled WGS sequence"/>
</dbReference>
<dbReference type="GO" id="GO:0005975">
    <property type="term" value="P:carbohydrate metabolic process"/>
    <property type="evidence" value="ECO:0007669"/>
    <property type="project" value="InterPro"/>
</dbReference>
<gene>
    <name evidence="8" type="ORF">D7004_07020</name>
</gene>
<evidence type="ECO:0000313" key="9">
    <source>
        <dbReference type="Proteomes" id="UP000274046"/>
    </source>
</evidence>